<protein>
    <recommendedName>
        <fullName evidence="1">Methyltransferase type 11 domain-containing protein</fullName>
    </recommendedName>
</protein>
<dbReference type="SUPFAM" id="SSF53335">
    <property type="entry name" value="S-adenosyl-L-methionine-dependent methyltransferases"/>
    <property type="match status" value="1"/>
</dbReference>
<sequence length="262" mass="29940">MADLYLKQGKQYSGSRPSYPEELFQFIASKTPTHDLAWDVGTGNGQAAKSLARIYKNVIATDTSQKQLEFAAKLPNIHYLCTPPTMSTEELHCDIARQATVDVVTIGQAIHWFDLPTFYHQVKLVLKRPHGVIAAWCYTVPQVNGRVDAVFRQFYFLDSKPYWHQGRNLLYEKYETIDFPFEEVDGVDHTGPFEFKTERVMDFNDYIMYAKSGSAYQTALEKGVELLSSDVIKEFQSAWNEDGNAQKVVKFPVYLRIGRVGN</sequence>
<dbReference type="InterPro" id="IPR029063">
    <property type="entry name" value="SAM-dependent_MTases_sf"/>
</dbReference>
<organism evidence="2 3">
    <name type="scientific">Ilex paraguariensis</name>
    <name type="common">yerba mate</name>
    <dbReference type="NCBI Taxonomy" id="185542"/>
    <lineage>
        <taxon>Eukaryota</taxon>
        <taxon>Viridiplantae</taxon>
        <taxon>Streptophyta</taxon>
        <taxon>Embryophyta</taxon>
        <taxon>Tracheophyta</taxon>
        <taxon>Spermatophyta</taxon>
        <taxon>Magnoliopsida</taxon>
        <taxon>eudicotyledons</taxon>
        <taxon>Gunneridae</taxon>
        <taxon>Pentapetalae</taxon>
        <taxon>asterids</taxon>
        <taxon>campanulids</taxon>
        <taxon>Aquifoliales</taxon>
        <taxon>Aquifoliaceae</taxon>
        <taxon>Ilex</taxon>
    </lineage>
</organism>
<dbReference type="PANTHER" id="PTHR45180:SF1">
    <property type="entry name" value="OS01G0307686 PROTEIN"/>
    <property type="match status" value="1"/>
</dbReference>
<dbReference type="GO" id="GO:0009820">
    <property type="term" value="P:alkaloid metabolic process"/>
    <property type="evidence" value="ECO:0007669"/>
    <property type="project" value="UniProtKB-KW"/>
</dbReference>
<comment type="caution">
    <text evidence="2">The sequence shown here is derived from an EMBL/GenBank/DDBJ whole genome shotgun (WGS) entry which is preliminary data.</text>
</comment>
<accession>A0ABC8UTF9</accession>
<dbReference type="AlphaFoldDB" id="A0ABC8UTF9"/>
<evidence type="ECO:0000313" key="3">
    <source>
        <dbReference type="Proteomes" id="UP001642360"/>
    </source>
</evidence>
<name>A0ABC8UTF9_9AQUA</name>
<dbReference type="InterPro" id="IPR013216">
    <property type="entry name" value="Methyltransf_11"/>
</dbReference>
<dbReference type="Gene3D" id="3.40.50.150">
    <property type="entry name" value="Vaccinia Virus protein VP39"/>
    <property type="match status" value="1"/>
</dbReference>
<feature type="domain" description="Methyltransferase type 11" evidence="1">
    <location>
        <begin position="39"/>
        <end position="128"/>
    </location>
</feature>
<dbReference type="EMBL" id="CAUOFW020008835">
    <property type="protein sequence ID" value="CAK9184024.1"/>
    <property type="molecule type" value="Genomic_DNA"/>
</dbReference>
<dbReference type="Pfam" id="PF08241">
    <property type="entry name" value="Methyltransf_11"/>
    <property type="match status" value="1"/>
</dbReference>
<dbReference type="PANTHER" id="PTHR45180">
    <property type="entry name" value="OS01G0307686 PROTEIN"/>
    <property type="match status" value="1"/>
</dbReference>
<reference evidence="2 3" key="1">
    <citation type="submission" date="2024-02" db="EMBL/GenBank/DDBJ databases">
        <authorList>
            <person name="Vignale AGUSTIN F."/>
            <person name="Sosa J E."/>
            <person name="Modenutti C."/>
        </authorList>
    </citation>
    <scope>NUCLEOTIDE SEQUENCE [LARGE SCALE GENOMIC DNA]</scope>
</reference>
<dbReference type="Proteomes" id="UP001642360">
    <property type="component" value="Unassembled WGS sequence"/>
</dbReference>
<proteinExistence type="predicted"/>
<evidence type="ECO:0000313" key="2">
    <source>
        <dbReference type="EMBL" id="CAK9184024.1"/>
    </source>
</evidence>
<evidence type="ECO:0000259" key="1">
    <source>
        <dbReference type="Pfam" id="PF08241"/>
    </source>
</evidence>
<gene>
    <name evidence="2" type="ORF">ILEXP_LOCUS54322</name>
</gene>
<dbReference type="CDD" id="cd02440">
    <property type="entry name" value="AdoMet_MTases"/>
    <property type="match status" value="1"/>
</dbReference>
<keyword evidence="3" id="KW-1185">Reference proteome</keyword>